<keyword evidence="3" id="KW-0285">Flavoprotein</keyword>
<accession>A0A1U9UW66</accession>
<dbReference type="FunFam" id="2.40.110.10:FF:000011">
    <property type="entry name" value="Acyl-CoA dehydrogenase FadE34"/>
    <property type="match status" value="1"/>
</dbReference>
<feature type="domain" description="Acyl-CoA oxidase/dehydrogenase middle" evidence="7">
    <location>
        <begin position="127"/>
        <end position="221"/>
    </location>
</feature>
<evidence type="ECO:0000256" key="1">
    <source>
        <dbReference type="ARBA" id="ARBA00001974"/>
    </source>
</evidence>
<organism evidence="9 10">
    <name type="scientific">Cupriavidus necator</name>
    <name type="common">Alcaligenes eutrophus</name>
    <name type="synonym">Ralstonia eutropha</name>
    <dbReference type="NCBI Taxonomy" id="106590"/>
    <lineage>
        <taxon>Bacteria</taxon>
        <taxon>Pseudomonadati</taxon>
        <taxon>Pseudomonadota</taxon>
        <taxon>Betaproteobacteria</taxon>
        <taxon>Burkholderiales</taxon>
        <taxon>Burkholderiaceae</taxon>
        <taxon>Cupriavidus</taxon>
    </lineage>
</organism>
<evidence type="ECO:0000256" key="2">
    <source>
        <dbReference type="ARBA" id="ARBA00009347"/>
    </source>
</evidence>
<feature type="domain" description="Acyl-CoA dehydrogenase/oxidase C-terminal" evidence="6">
    <location>
        <begin position="234"/>
        <end position="404"/>
    </location>
</feature>
<dbReference type="InterPro" id="IPR009075">
    <property type="entry name" value="AcylCo_DH/oxidase_C"/>
</dbReference>
<dbReference type="InterPro" id="IPR013786">
    <property type="entry name" value="AcylCoA_DH/ox_N"/>
</dbReference>
<dbReference type="InterPro" id="IPR009100">
    <property type="entry name" value="AcylCoA_DH/oxidase_NM_dom_sf"/>
</dbReference>
<dbReference type="Pfam" id="PF02770">
    <property type="entry name" value="Acyl-CoA_dh_M"/>
    <property type="match status" value="1"/>
</dbReference>
<evidence type="ECO:0000256" key="3">
    <source>
        <dbReference type="ARBA" id="ARBA00022630"/>
    </source>
</evidence>
<dbReference type="AlphaFoldDB" id="A0A1U9UW66"/>
<dbReference type="SUPFAM" id="SSF47203">
    <property type="entry name" value="Acyl-CoA dehydrogenase C-terminal domain-like"/>
    <property type="match status" value="1"/>
</dbReference>
<dbReference type="GO" id="GO:0005886">
    <property type="term" value="C:plasma membrane"/>
    <property type="evidence" value="ECO:0007669"/>
    <property type="project" value="TreeGrafter"/>
</dbReference>
<protein>
    <submittedName>
        <fullName evidence="9">Acyl-CoA dehydrogenase</fullName>
    </submittedName>
</protein>
<dbReference type="OrthoDB" id="9770681at2"/>
<dbReference type="KEGG" id="cuh:BJN34_24045"/>
<dbReference type="InterPro" id="IPR006091">
    <property type="entry name" value="Acyl-CoA_Oxase/DH_mid-dom"/>
</dbReference>
<dbReference type="Gene3D" id="1.10.540.10">
    <property type="entry name" value="Acyl-CoA dehydrogenase/oxidase, N-terminal domain"/>
    <property type="match status" value="1"/>
</dbReference>
<dbReference type="InterPro" id="IPR036250">
    <property type="entry name" value="AcylCo_DH-like_C"/>
</dbReference>
<evidence type="ECO:0000256" key="5">
    <source>
        <dbReference type="ARBA" id="ARBA00023002"/>
    </source>
</evidence>
<evidence type="ECO:0000256" key="4">
    <source>
        <dbReference type="ARBA" id="ARBA00022827"/>
    </source>
</evidence>
<dbReference type="InterPro" id="IPR046373">
    <property type="entry name" value="Acyl-CoA_Oxase/DH_mid-dom_sf"/>
</dbReference>
<evidence type="ECO:0000259" key="8">
    <source>
        <dbReference type="Pfam" id="PF02771"/>
    </source>
</evidence>
<reference evidence="10" key="1">
    <citation type="submission" date="2017-02" db="EMBL/GenBank/DDBJ databases">
        <title>Complete genome sequence of Cupriavidus necator strain NH9, a 3-chlorobenzoate degrader.</title>
        <authorList>
            <person name="Moriuchi R."/>
            <person name="Dohra H."/>
            <person name="Ogawa N."/>
        </authorList>
    </citation>
    <scope>NUCLEOTIDE SEQUENCE [LARGE SCALE GENOMIC DNA]</scope>
    <source>
        <strain evidence="10">NH9</strain>
    </source>
</reference>
<evidence type="ECO:0000259" key="6">
    <source>
        <dbReference type="Pfam" id="PF00441"/>
    </source>
</evidence>
<dbReference type="InterPro" id="IPR037069">
    <property type="entry name" value="AcylCoA_DH/ox_N_sf"/>
</dbReference>
<evidence type="ECO:0000313" key="9">
    <source>
        <dbReference type="EMBL" id="AQV96936.1"/>
    </source>
</evidence>
<evidence type="ECO:0000313" key="10">
    <source>
        <dbReference type="Proteomes" id="UP000189627"/>
    </source>
</evidence>
<dbReference type="InterPro" id="IPR052161">
    <property type="entry name" value="Mycobact_Acyl-CoA_DH"/>
</dbReference>
<dbReference type="Pfam" id="PF00441">
    <property type="entry name" value="Acyl-CoA_dh_1"/>
    <property type="match status" value="1"/>
</dbReference>
<dbReference type="PANTHER" id="PTHR43292">
    <property type="entry name" value="ACYL-COA DEHYDROGENASE"/>
    <property type="match status" value="1"/>
</dbReference>
<dbReference type="Proteomes" id="UP000189627">
    <property type="component" value="Chromosome 2"/>
</dbReference>
<dbReference type="Gene3D" id="2.40.110.10">
    <property type="entry name" value="Butyryl-CoA Dehydrogenase, subunit A, domain 2"/>
    <property type="match status" value="1"/>
</dbReference>
<comment type="similarity">
    <text evidence="2">Belongs to the acyl-CoA dehydrogenase family.</text>
</comment>
<dbReference type="GO" id="GO:0016627">
    <property type="term" value="F:oxidoreductase activity, acting on the CH-CH group of donors"/>
    <property type="evidence" value="ECO:0007669"/>
    <property type="project" value="InterPro"/>
</dbReference>
<dbReference type="Pfam" id="PF02771">
    <property type="entry name" value="Acyl-CoA_dh_N"/>
    <property type="match status" value="1"/>
</dbReference>
<dbReference type="Gene3D" id="1.20.140.10">
    <property type="entry name" value="Butyryl-CoA Dehydrogenase, subunit A, domain 3"/>
    <property type="match status" value="1"/>
</dbReference>
<dbReference type="SUPFAM" id="SSF56645">
    <property type="entry name" value="Acyl-CoA dehydrogenase NM domain-like"/>
    <property type="match status" value="1"/>
</dbReference>
<dbReference type="PANTHER" id="PTHR43292:SF3">
    <property type="entry name" value="ACYL-COA DEHYDROGENASE FADE29"/>
    <property type="match status" value="1"/>
</dbReference>
<dbReference type="GO" id="GO:0050660">
    <property type="term" value="F:flavin adenine dinucleotide binding"/>
    <property type="evidence" value="ECO:0007669"/>
    <property type="project" value="InterPro"/>
</dbReference>
<sequence>MNLIPNQDLEAFREEVRAFLREHLTPELRRGQRLTSAMYPEPGISGPWQQALQRKGWLVPLWPTQWGGTGWSPVQRFIFETECALAGAPLVHPMGVRLVGPVILKFGTEAQKQAHLPRILSGQDYWCQGFSEPGAGSDLAALRMRAEPDGDDYVLNGSKLWTTHAHHANRMFALVRTSTEGRRQDGISFLLIDMHSPGITVRPIDTIGGDHDVNEVFFDNVRVPQANRIGQENAGWACAKYLLEFERGAGIFSPRLRAQLKRVGDAMGALGERGLRRDADPLQVARFGEVCADLDAFEMLELKTLGRLAPGDSPGPVASILKLRASRLKQAIAELGIEVLGLESLRWRDAPGHALCAGEADDQTDGVTGAEVMGTLLPEFLNSRAYTIFGGAAEVQLGIIARSSLGL</sequence>
<keyword evidence="5" id="KW-0560">Oxidoreductase</keyword>
<comment type="cofactor">
    <cofactor evidence="1">
        <name>FAD</name>
        <dbReference type="ChEBI" id="CHEBI:57692"/>
    </cofactor>
</comment>
<keyword evidence="4" id="KW-0274">FAD</keyword>
<gene>
    <name evidence="9" type="ORF">BJN34_24045</name>
</gene>
<proteinExistence type="inferred from homology"/>
<name>A0A1U9UW66_CUPNE</name>
<dbReference type="RefSeq" id="WP_078199329.1">
    <property type="nucleotide sequence ID" value="NZ_CP017758.1"/>
</dbReference>
<evidence type="ECO:0000259" key="7">
    <source>
        <dbReference type="Pfam" id="PF02770"/>
    </source>
</evidence>
<dbReference type="EMBL" id="CP017758">
    <property type="protein sequence ID" value="AQV96936.1"/>
    <property type="molecule type" value="Genomic_DNA"/>
</dbReference>
<feature type="domain" description="Acyl-CoA dehydrogenase/oxidase N-terminal" evidence="8">
    <location>
        <begin position="7"/>
        <end position="123"/>
    </location>
</feature>